<evidence type="ECO:0000313" key="3">
    <source>
        <dbReference type="EMBL" id="VDM38570.1"/>
    </source>
</evidence>
<name>A0A183UFH9_TOXCA</name>
<keyword evidence="1" id="KW-0175">Coiled coil</keyword>
<feature type="region of interest" description="Disordered" evidence="2">
    <location>
        <begin position="149"/>
        <end position="183"/>
    </location>
</feature>
<feature type="region of interest" description="Disordered" evidence="2">
    <location>
        <begin position="442"/>
        <end position="471"/>
    </location>
</feature>
<accession>A0A183UFH9</accession>
<protein>
    <submittedName>
        <fullName evidence="5">PMD domain-containing protein</fullName>
    </submittedName>
</protein>
<feature type="compositionally biased region" description="Basic and acidic residues" evidence="2">
    <location>
        <begin position="442"/>
        <end position="453"/>
    </location>
</feature>
<reference evidence="5" key="1">
    <citation type="submission" date="2016-06" db="UniProtKB">
        <authorList>
            <consortium name="WormBaseParasite"/>
        </authorList>
    </citation>
    <scope>IDENTIFICATION</scope>
</reference>
<feature type="compositionally biased region" description="Acidic residues" evidence="2">
    <location>
        <begin position="149"/>
        <end position="158"/>
    </location>
</feature>
<dbReference type="WBParaSite" id="TCNE_0000724901-mRNA-1">
    <property type="protein sequence ID" value="TCNE_0000724901-mRNA-1"/>
    <property type="gene ID" value="TCNE_0000724901"/>
</dbReference>
<evidence type="ECO:0000256" key="2">
    <source>
        <dbReference type="SAM" id="MobiDB-lite"/>
    </source>
</evidence>
<dbReference type="EMBL" id="UYWY01019644">
    <property type="protein sequence ID" value="VDM38570.1"/>
    <property type="molecule type" value="Genomic_DNA"/>
</dbReference>
<organism evidence="4 5">
    <name type="scientific">Toxocara canis</name>
    <name type="common">Canine roundworm</name>
    <dbReference type="NCBI Taxonomy" id="6265"/>
    <lineage>
        <taxon>Eukaryota</taxon>
        <taxon>Metazoa</taxon>
        <taxon>Ecdysozoa</taxon>
        <taxon>Nematoda</taxon>
        <taxon>Chromadorea</taxon>
        <taxon>Rhabditida</taxon>
        <taxon>Spirurina</taxon>
        <taxon>Ascaridomorpha</taxon>
        <taxon>Ascaridoidea</taxon>
        <taxon>Toxocaridae</taxon>
        <taxon>Toxocara</taxon>
    </lineage>
</organism>
<dbReference type="Proteomes" id="UP000050794">
    <property type="component" value="Unassembled WGS sequence"/>
</dbReference>
<proteinExistence type="predicted"/>
<sequence length="471" mass="53340">MQGSESEEPPKEFAEKELEALSNNIANCLSAISLKLCADGGTVSCVEECLVATEELNTLGELVRSEINVAGDAITRIDAQLQQLSSLFRNIDQLAEYIVQKKEQLKQFEIELGKAEKLTCLPLTMRHLSQSDPAFLNNVTEEEVEFLEASVDSDDEAPAEVSTKQLGPTIDSEAPSAFEQVEQRREERKKLRKKKKKRKVIRTGPSEFIVNTGISSFKVVPLDKFKQPKPELNFREQLLIKRTQFNRMRSQSGVHTVTTLIWAGSAEFDLKTLIAALEEWVFVGDNYIRGRLRTLQNLVNPTLPGPDEIKKLTSFSFASMQKSMQCATDNSEAGAVMVFWILFAVFNQMLTLYPGNFLYFIEPALHFYLWCPVIGGAKGLHQRFFDPICQLLFHNHFDPIAWKKVYPWVAWLMRRLDLSSLRNRLTAEEMRQLNATILDVNTAKKEPPSREHQQPTGPIQSGTSTAKTKQP</sequence>
<evidence type="ECO:0000313" key="5">
    <source>
        <dbReference type="WBParaSite" id="TCNE_0000724901-mRNA-1"/>
    </source>
</evidence>
<reference evidence="3 4" key="2">
    <citation type="submission" date="2018-11" db="EMBL/GenBank/DDBJ databases">
        <authorList>
            <consortium name="Pathogen Informatics"/>
        </authorList>
    </citation>
    <scope>NUCLEOTIDE SEQUENCE [LARGE SCALE GENOMIC DNA]</scope>
</reference>
<gene>
    <name evidence="3" type="ORF">TCNE_LOCUS7249</name>
</gene>
<feature type="compositionally biased region" description="Polar residues" evidence="2">
    <location>
        <begin position="454"/>
        <end position="471"/>
    </location>
</feature>
<evidence type="ECO:0000313" key="4">
    <source>
        <dbReference type="Proteomes" id="UP000050794"/>
    </source>
</evidence>
<dbReference type="AlphaFoldDB" id="A0A183UFH9"/>
<feature type="coiled-coil region" evidence="1">
    <location>
        <begin position="91"/>
        <end position="118"/>
    </location>
</feature>
<keyword evidence="4" id="KW-1185">Reference proteome</keyword>
<evidence type="ECO:0000256" key="1">
    <source>
        <dbReference type="SAM" id="Coils"/>
    </source>
</evidence>